<dbReference type="InterPro" id="IPR000477">
    <property type="entry name" value="RT_dom"/>
</dbReference>
<gene>
    <name evidence="2" type="ORF">ANN_03530</name>
</gene>
<evidence type="ECO:0000313" key="2">
    <source>
        <dbReference type="EMBL" id="KAJ4452016.1"/>
    </source>
</evidence>
<comment type="caution">
    <text evidence="2">The sequence shown here is derived from an EMBL/GenBank/DDBJ whole genome shotgun (WGS) entry which is preliminary data.</text>
</comment>
<evidence type="ECO:0000259" key="1">
    <source>
        <dbReference type="Pfam" id="PF00078"/>
    </source>
</evidence>
<name>A0ABQ8U106_PERAM</name>
<protein>
    <recommendedName>
        <fullName evidence="1">Reverse transcriptase domain-containing protein</fullName>
    </recommendedName>
</protein>
<sequence>MISVMNEASDIQGCCGPNFLAFALRLRENPEKPQPGNSTRPGIEPGPFSEKLRIIFSSLTFVTLLMQHTTPLLPTSQHQNLPSNKKLLNGDIKIIDVEYVHFKIPSGKIDPFGRSSVSRGKVASENHTVKCCLNQHLRHQNKVIQVLRSQRLLQMLKLVKSKIKSDKLSWLQNINENLKTEPKKFWKYVESFRKTDNYPSELSLNDKRITDQLDIVNAFADHFKSVQTKHSHTYENIITNITDSLPIPKVTHDDVRKAINKLKPTKTNGTDDDLNMFRTIKSSSDCHSLQCDINSVAKWSEDNEEKTHLSTCFQTVHIPATTGFTVRIVDSSYVIRKVQNNRESLELNGLHQVLVYADDVNMLGENPQTIRQNTEILLEASKAISLKVNREKTKYVIMSRDQNIVRNGNINVGDLSFKQVEKFKYLGATVTNEPFRVKVVFHRVHVTTERLASARLGERYIARNNTVCARRVTRRVAINRLGESVERLSRTVDYRYSQTTYTIAMTAIDPSSSFVPISLQRDVIVVHRSGEIRNTPLVKRSQAASRSYWLSRPPSVECS</sequence>
<keyword evidence="3" id="KW-1185">Reference proteome</keyword>
<evidence type="ECO:0000313" key="3">
    <source>
        <dbReference type="Proteomes" id="UP001148838"/>
    </source>
</evidence>
<organism evidence="2 3">
    <name type="scientific">Periplaneta americana</name>
    <name type="common">American cockroach</name>
    <name type="synonym">Blatta americana</name>
    <dbReference type="NCBI Taxonomy" id="6978"/>
    <lineage>
        <taxon>Eukaryota</taxon>
        <taxon>Metazoa</taxon>
        <taxon>Ecdysozoa</taxon>
        <taxon>Arthropoda</taxon>
        <taxon>Hexapoda</taxon>
        <taxon>Insecta</taxon>
        <taxon>Pterygota</taxon>
        <taxon>Neoptera</taxon>
        <taxon>Polyneoptera</taxon>
        <taxon>Dictyoptera</taxon>
        <taxon>Blattodea</taxon>
        <taxon>Blattoidea</taxon>
        <taxon>Blattidae</taxon>
        <taxon>Blattinae</taxon>
        <taxon>Periplaneta</taxon>
    </lineage>
</organism>
<proteinExistence type="predicted"/>
<dbReference type="EMBL" id="JAJSOF020000001">
    <property type="protein sequence ID" value="KAJ4452016.1"/>
    <property type="molecule type" value="Genomic_DNA"/>
</dbReference>
<accession>A0ABQ8U106</accession>
<feature type="domain" description="Reverse transcriptase" evidence="1">
    <location>
        <begin position="350"/>
        <end position="429"/>
    </location>
</feature>
<reference evidence="2 3" key="1">
    <citation type="journal article" date="2022" name="Allergy">
        <title>Genome assembly and annotation of Periplaneta americana reveal a comprehensive cockroach allergen profile.</title>
        <authorList>
            <person name="Wang L."/>
            <person name="Xiong Q."/>
            <person name="Saelim N."/>
            <person name="Wang L."/>
            <person name="Nong W."/>
            <person name="Wan A.T."/>
            <person name="Shi M."/>
            <person name="Liu X."/>
            <person name="Cao Q."/>
            <person name="Hui J.H.L."/>
            <person name="Sookrung N."/>
            <person name="Leung T.F."/>
            <person name="Tungtrongchitr A."/>
            <person name="Tsui S.K.W."/>
        </authorList>
    </citation>
    <scope>NUCLEOTIDE SEQUENCE [LARGE SCALE GENOMIC DNA]</scope>
    <source>
        <strain evidence="2">PWHHKU_190912</strain>
    </source>
</reference>
<dbReference type="Proteomes" id="UP001148838">
    <property type="component" value="Unassembled WGS sequence"/>
</dbReference>
<dbReference type="Pfam" id="PF00078">
    <property type="entry name" value="RVT_1"/>
    <property type="match status" value="1"/>
</dbReference>